<dbReference type="EMBL" id="BAABHF010000015">
    <property type="protein sequence ID" value="GAA4489768.1"/>
    <property type="molecule type" value="Genomic_DNA"/>
</dbReference>
<evidence type="ECO:0000256" key="1">
    <source>
        <dbReference type="SAM" id="MobiDB-lite"/>
    </source>
</evidence>
<keyword evidence="3" id="KW-1185">Reference proteome</keyword>
<dbReference type="Proteomes" id="UP001500503">
    <property type="component" value="Unassembled WGS sequence"/>
</dbReference>
<protein>
    <submittedName>
        <fullName evidence="2">Uncharacterized protein</fullName>
    </submittedName>
</protein>
<sequence length="82" mass="8929">MDGDRVGDVQGDRVHVAARRTQRRGGVLATLRVSGPDQDRHAQGGESLNRVSGRSHSRPGCLVSRVERVLESGDREVEEEPA</sequence>
<comment type="caution">
    <text evidence="2">The sequence shown here is derived from an EMBL/GenBank/DDBJ whole genome shotgun (WGS) entry which is preliminary data.</text>
</comment>
<reference evidence="3" key="1">
    <citation type="journal article" date="2019" name="Int. J. Syst. Evol. Microbiol.">
        <title>The Global Catalogue of Microorganisms (GCM) 10K type strain sequencing project: providing services to taxonomists for standard genome sequencing and annotation.</title>
        <authorList>
            <consortium name="The Broad Institute Genomics Platform"/>
            <consortium name="The Broad Institute Genome Sequencing Center for Infectious Disease"/>
            <person name="Wu L."/>
            <person name="Ma J."/>
        </authorList>
    </citation>
    <scope>NUCLEOTIDE SEQUENCE [LARGE SCALE GENOMIC DNA]</scope>
    <source>
        <strain evidence="3">JCM 17933</strain>
    </source>
</reference>
<name>A0ABP8PPM4_9ACTN</name>
<organism evidence="2 3">
    <name type="scientific">Actinoallomurus oryzae</name>
    <dbReference type="NCBI Taxonomy" id="502180"/>
    <lineage>
        <taxon>Bacteria</taxon>
        <taxon>Bacillati</taxon>
        <taxon>Actinomycetota</taxon>
        <taxon>Actinomycetes</taxon>
        <taxon>Streptosporangiales</taxon>
        <taxon>Thermomonosporaceae</taxon>
        <taxon>Actinoallomurus</taxon>
    </lineage>
</organism>
<gene>
    <name evidence="2" type="ORF">GCM10023191_021080</name>
</gene>
<feature type="region of interest" description="Disordered" evidence="1">
    <location>
        <begin position="34"/>
        <end position="60"/>
    </location>
</feature>
<accession>A0ABP8PPM4</accession>
<evidence type="ECO:0000313" key="3">
    <source>
        <dbReference type="Proteomes" id="UP001500503"/>
    </source>
</evidence>
<proteinExistence type="predicted"/>
<evidence type="ECO:0000313" key="2">
    <source>
        <dbReference type="EMBL" id="GAA4489768.1"/>
    </source>
</evidence>